<dbReference type="Proteomes" id="UP000620550">
    <property type="component" value="Unassembled WGS sequence"/>
</dbReference>
<evidence type="ECO:0000313" key="2">
    <source>
        <dbReference type="Proteomes" id="UP000620550"/>
    </source>
</evidence>
<dbReference type="RefSeq" id="WP_189627163.1">
    <property type="nucleotide sequence ID" value="NZ_BNAF01000010.1"/>
</dbReference>
<accession>A0ABQ3HZQ3</accession>
<evidence type="ECO:0000313" key="1">
    <source>
        <dbReference type="EMBL" id="GHE41882.1"/>
    </source>
</evidence>
<organism evidence="1 2">
    <name type="scientific">Sphingobacterium griseoflavum</name>
    <dbReference type="NCBI Taxonomy" id="1474952"/>
    <lineage>
        <taxon>Bacteria</taxon>
        <taxon>Pseudomonadati</taxon>
        <taxon>Bacteroidota</taxon>
        <taxon>Sphingobacteriia</taxon>
        <taxon>Sphingobacteriales</taxon>
        <taxon>Sphingobacteriaceae</taxon>
        <taxon>Sphingobacterium</taxon>
    </lineage>
</organism>
<reference evidence="2" key="1">
    <citation type="journal article" date="2019" name="Int. J. Syst. Evol. Microbiol.">
        <title>The Global Catalogue of Microorganisms (GCM) 10K type strain sequencing project: providing services to taxonomists for standard genome sequencing and annotation.</title>
        <authorList>
            <consortium name="The Broad Institute Genomics Platform"/>
            <consortium name="The Broad Institute Genome Sequencing Center for Infectious Disease"/>
            <person name="Wu L."/>
            <person name="Ma J."/>
        </authorList>
    </citation>
    <scope>NUCLEOTIDE SEQUENCE [LARGE SCALE GENOMIC DNA]</scope>
    <source>
        <strain evidence="2">CGMCC 1.12966</strain>
    </source>
</reference>
<comment type="caution">
    <text evidence="1">The sequence shown here is derived from an EMBL/GenBank/DDBJ whole genome shotgun (WGS) entry which is preliminary data.</text>
</comment>
<keyword evidence="2" id="KW-1185">Reference proteome</keyword>
<protein>
    <submittedName>
        <fullName evidence="1">Uncharacterized protein</fullName>
    </submittedName>
</protein>
<name>A0ABQ3HZQ3_9SPHI</name>
<sequence>MLSLRNTLLTRLVGLFLLVLLALKTAGLLFSVCPEQRAMYLHVPTDVDNAESDDMQDIKNATGTLVCLIADHQISVAMFGFSVEKVTTRKHILFVNEHFNVIPSPPPDVVTI</sequence>
<gene>
    <name evidence="1" type="ORF">GCM10017764_26380</name>
</gene>
<dbReference type="EMBL" id="BNAF01000010">
    <property type="protein sequence ID" value="GHE41882.1"/>
    <property type="molecule type" value="Genomic_DNA"/>
</dbReference>
<proteinExistence type="predicted"/>